<dbReference type="AlphaFoldDB" id="A0AAD7D8Y6"/>
<evidence type="ECO:0000313" key="3">
    <source>
        <dbReference type="Proteomes" id="UP001221757"/>
    </source>
</evidence>
<gene>
    <name evidence="2" type="ORF">B0H17DRAFT_1137491</name>
</gene>
<name>A0AAD7D8Y6_MYCRO</name>
<accession>A0AAD7D8Y6</accession>
<dbReference type="Proteomes" id="UP001221757">
    <property type="component" value="Unassembled WGS sequence"/>
</dbReference>
<sequence length="105" mass="11870">MPEEQVVQDAMDEEIFEAVQKMCHAKENMEINGGDDDKEAAPQEPKPTRKGALQAISTLRKYLEYVDGSCAQKLELGLAIFGWETFLEASKELFFTSITDYFVSK</sequence>
<comment type="caution">
    <text evidence="2">The sequence shown here is derived from an EMBL/GenBank/DDBJ whole genome shotgun (WGS) entry which is preliminary data.</text>
</comment>
<evidence type="ECO:0000256" key="1">
    <source>
        <dbReference type="SAM" id="MobiDB-lite"/>
    </source>
</evidence>
<keyword evidence="3" id="KW-1185">Reference proteome</keyword>
<evidence type="ECO:0000313" key="2">
    <source>
        <dbReference type="EMBL" id="KAJ7683867.1"/>
    </source>
</evidence>
<proteinExistence type="predicted"/>
<organism evidence="2 3">
    <name type="scientific">Mycena rosella</name>
    <name type="common">Pink bonnet</name>
    <name type="synonym">Agaricus rosellus</name>
    <dbReference type="NCBI Taxonomy" id="1033263"/>
    <lineage>
        <taxon>Eukaryota</taxon>
        <taxon>Fungi</taxon>
        <taxon>Dikarya</taxon>
        <taxon>Basidiomycota</taxon>
        <taxon>Agaricomycotina</taxon>
        <taxon>Agaricomycetes</taxon>
        <taxon>Agaricomycetidae</taxon>
        <taxon>Agaricales</taxon>
        <taxon>Marasmiineae</taxon>
        <taxon>Mycenaceae</taxon>
        <taxon>Mycena</taxon>
    </lineage>
</organism>
<feature type="region of interest" description="Disordered" evidence="1">
    <location>
        <begin position="27"/>
        <end position="51"/>
    </location>
</feature>
<reference evidence="2" key="1">
    <citation type="submission" date="2023-03" db="EMBL/GenBank/DDBJ databases">
        <title>Massive genome expansion in bonnet fungi (Mycena s.s.) driven by repeated elements and novel gene families across ecological guilds.</title>
        <authorList>
            <consortium name="Lawrence Berkeley National Laboratory"/>
            <person name="Harder C.B."/>
            <person name="Miyauchi S."/>
            <person name="Viragh M."/>
            <person name="Kuo A."/>
            <person name="Thoen E."/>
            <person name="Andreopoulos B."/>
            <person name="Lu D."/>
            <person name="Skrede I."/>
            <person name="Drula E."/>
            <person name="Henrissat B."/>
            <person name="Morin E."/>
            <person name="Kohler A."/>
            <person name="Barry K."/>
            <person name="LaButti K."/>
            <person name="Morin E."/>
            <person name="Salamov A."/>
            <person name="Lipzen A."/>
            <person name="Mereny Z."/>
            <person name="Hegedus B."/>
            <person name="Baldrian P."/>
            <person name="Stursova M."/>
            <person name="Weitz H."/>
            <person name="Taylor A."/>
            <person name="Grigoriev I.V."/>
            <person name="Nagy L.G."/>
            <person name="Martin F."/>
            <person name="Kauserud H."/>
        </authorList>
    </citation>
    <scope>NUCLEOTIDE SEQUENCE</scope>
    <source>
        <strain evidence="2">CBHHK067</strain>
    </source>
</reference>
<protein>
    <submittedName>
        <fullName evidence="2">Uncharacterized protein</fullName>
    </submittedName>
</protein>
<dbReference type="EMBL" id="JARKIE010000104">
    <property type="protein sequence ID" value="KAJ7683867.1"/>
    <property type="molecule type" value="Genomic_DNA"/>
</dbReference>